<reference evidence="6" key="1">
    <citation type="submission" date="2025-08" db="UniProtKB">
        <authorList>
            <consortium name="Ensembl"/>
        </authorList>
    </citation>
    <scope>IDENTIFICATION</scope>
</reference>
<evidence type="ECO:0000313" key="6">
    <source>
        <dbReference type="Ensembl" id="ENSEBUP00000010806.1"/>
    </source>
</evidence>
<dbReference type="InterPro" id="IPR050260">
    <property type="entry name" value="FAD-bd_OxRdtase"/>
</dbReference>
<dbReference type="PRINTS" id="PR00368">
    <property type="entry name" value="FADPNR"/>
</dbReference>
<protein>
    <submittedName>
        <fullName evidence="6">Pyridine nucleotide-disulphide oxidoreductase domain 1</fullName>
    </submittedName>
</protein>
<dbReference type="Gene3D" id="3.50.50.60">
    <property type="entry name" value="FAD/NAD(P)-binding domain"/>
    <property type="match status" value="2"/>
</dbReference>
<dbReference type="Pfam" id="PF07992">
    <property type="entry name" value="Pyr_redox_2"/>
    <property type="match status" value="2"/>
</dbReference>
<dbReference type="SUPFAM" id="SSF51905">
    <property type="entry name" value="FAD/NAD(P)-binding domain"/>
    <property type="match status" value="1"/>
</dbReference>
<keyword evidence="3" id="KW-0274">FAD</keyword>
<dbReference type="PRINTS" id="PR00411">
    <property type="entry name" value="PNDRDTASEI"/>
</dbReference>
<dbReference type="InterPro" id="IPR036291">
    <property type="entry name" value="NAD(P)-bd_dom_sf"/>
</dbReference>
<proteinExistence type="predicted"/>
<evidence type="ECO:0000256" key="2">
    <source>
        <dbReference type="ARBA" id="ARBA00022630"/>
    </source>
</evidence>
<dbReference type="PANTHER" id="PTHR43429:SF2">
    <property type="entry name" value="PYRIDINE NUCLEOTIDE-DISULFIDE OXIDOREDUCTASE DOMAIN-CONTAINING PROTEIN 1"/>
    <property type="match status" value="1"/>
</dbReference>
<dbReference type="SUPFAM" id="SSF51735">
    <property type="entry name" value="NAD(P)-binding Rossmann-fold domains"/>
    <property type="match status" value="1"/>
</dbReference>
<feature type="region of interest" description="Disordered" evidence="4">
    <location>
        <begin position="195"/>
        <end position="218"/>
    </location>
</feature>
<sequence length="492" mass="53722">MTSGTAKYIVVGGGIAGVTCVEQLASQNTVDDILLLTPYPLIKAVTNFRQVSRTLEEFVVEERNAETLKRVGPRVRVIQAAVAKLDSEAHEVHTADGRCFGYGKLCICSGATPKLLAKGNPFVLGIRDTDSVQELQKRLVGSRRIVVAGNGGIALELVHEVRDCEVIWAIKDPSIGTSYFDSAAAEFFLPSLGKSSSPGASGPSRRTKYTTSPGSTAAMGKLVEGMSGSALGPDWQENLQMQGANDTRRVHIEFECEVQQICEQKPAGIVMRERDVGVQKGQTEEESWSVYVKLSNGAVYGCDFIVSATGVRPYTQPFLEGNELTLAEDGGLLVDDHMTTSIPDVYAAGDVCSVAWTRTAHWFQMRLWTQARQMGAYAARCMVADSVGESVDLDFCFELFAHITRFFGYKVVLLGRYNGQGLGSDYELLLRCTPGVEYVKLVMQCGRVVGALFVGETDLEETFENLILNQMDLSAFGESLLDPCIEIEDYFD</sequence>
<evidence type="ECO:0000256" key="4">
    <source>
        <dbReference type="SAM" id="MobiDB-lite"/>
    </source>
</evidence>
<keyword evidence="7" id="KW-1185">Reference proteome</keyword>
<comment type="cofactor">
    <cofactor evidence="1">
        <name>FAD</name>
        <dbReference type="ChEBI" id="CHEBI:57692"/>
    </cofactor>
</comment>
<organism evidence="6 7">
    <name type="scientific">Eptatretus burgeri</name>
    <name type="common">Inshore hagfish</name>
    <dbReference type="NCBI Taxonomy" id="7764"/>
    <lineage>
        <taxon>Eukaryota</taxon>
        <taxon>Metazoa</taxon>
        <taxon>Chordata</taxon>
        <taxon>Craniata</taxon>
        <taxon>Vertebrata</taxon>
        <taxon>Cyclostomata</taxon>
        <taxon>Myxini</taxon>
        <taxon>Myxiniformes</taxon>
        <taxon>Myxinidae</taxon>
        <taxon>Eptatretinae</taxon>
        <taxon>Eptatretus</taxon>
    </lineage>
</organism>
<dbReference type="InterPro" id="IPR036188">
    <property type="entry name" value="FAD/NAD-bd_sf"/>
</dbReference>
<feature type="domain" description="FAD/NAD(P)-binding" evidence="5">
    <location>
        <begin position="278"/>
        <end position="375"/>
    </location>
</feature>
<feature type="domain" description="FAD/NAD(P)-binding" evidence="5">
    <location>
        <begin position="7"/>
        <end position="168"/>
    </location>
</feature>
<dbReference type="Proteomes" id="UP000694388">
    <property type="component" value="Unplaced"/>
</dbReference>
<accession>A0A8C4WU27</accession>
<dbReference type="GeneTree" id="ENSGT00390000014894"/>
<evidence type="ECO:0000313" key="7">
    <source>
        <dbReference type="Proteomes" id="UP000694388"/>
    </source>
</evidence>
<keyword evidence="2" id="KW-0285">Flavoprotein</keyword>
<dbReference type="Ensembl" id="ENSEBUT00000011360.1">
    <property type="protein sequence ID" value="ENSEBUP00000010806.1"/>
    <property type="gene ID" value="ENSEBUG00000006943.1"/>
</dbReference>
<evidence type="ECO:0000256" key="1">
    <source>
        <dbReference type="ARBA" id="ARBA00001974"/>
    </source>
</evidence>
<dbReference type="InterPro" id="IPR023753">
    <property type="entry name" value="FAD/NAD-binding_dom"/>
</dbReference>
<dbReference type="GO" id="GO:0016491">
    <property type="term" value="F:oxidoreductase activity"/>
    <property type="evidence" value="ECO:0007669"/>
    <property type="project" value="InterPro"/>
</dbReference>
<evidence type="ECO:0000256" key="3">
    <source>
        <dbReference type="ARBA" id="ARBA00022827"/>
    </source>
</evidence>
<reference evidence="6" key="2">
    <citation type="submission" date="2025-09" db="UniProtKB">
        <authorList>
            <consortium name="Ensembl"/>
        </authorList>
    </citation>
    <scope>IDENTIFICATION</scope>
</reference>
<name>A0A8C4WU27_EPTBU</name>
<evidence type="ECO:0000259" key="5">
    <source>
        <dbReference type="Pfam" id="PF07992"/>
    </source>
</evidence>
<feature type="compositionally biased region" description="Low complexity" evidence="4">
    <location>
        <begin position="195"/>
        <end position="204"/>
    </location>
</feature>
<dbReference type="PANTHER" id="PTHR43429">
    <property type="entry name" value="PYRIDINE NUCLEOTIDE-DISULFIDE OXIDOREDUCTASE DOMAIN-CONTAINING"/>
    <property type="match status" value="1"/>
</dbReference>
<dbReference type="AlphaFoldDB" id="A0A8C4WU27"/>